<evidence type="ECO:0000313" key="1">
    <source>
        <dbReference type="EMBL" id="KAF8789297.1"/>
    </source>
</evidence>
<dbReference type="EMBL" id="JABXBU010000012">
    <property type="protein sequence ID" value="KAF8789297.1"/>
    <property type="molecule type" value="Genomic_DNA"/>
</dbReference>
<comment type="caution">
    <text evidence="1">The sequence shown here is derived from an EMBL/GenBank/DDBJ whole genome shotgun (WGS) entry which is preliminary data.</text>
</comment>
<name>A0A8T0FDC5_ARGBR</name>
<protein>
    <submittedName>
        <fullName evidence="1">Uncharacterized protein</fullName>
    </submittedName>
</protein>
<keyword evidence="2" id="KW-1185">Reference proteome</keyword>
<gene>
    <name evidence="1" type="ORF">HNY73_007241</name>
</gene>
<proteinExistence type="predicted"/>
<organism evidence="1 2">
    <name type="scientific">Argiope bruennichi</name>
    <name type="common">Wasp spider</name>
    <name type="synonym">Aranea bruennichi</name>
    <dbReference type="NCBI Taxonomy" id="94029"/>
    <lineage>
        <taxon>Eukaryota</taxon>
        <taxon>Metazoa</taxon>
        <taxon>Ecdysozoa</taxon>
        <taxon>Arthropoda</taxon>
        <taxon>Chelicerata</taxon>
        <taxon>Arachnida</taxon>
        <taxon>Araneae</taxon>
        <taxon>Araneomorphae</taxon>
        <taxon>Entelegynae</taxon>
        <taxon>Araneoidea</taxon>
        <taxon>Araneidae</taxon>
        <taxon>Argiope</taxon>
    </lineage>
</organism>
<evidence type="ECO:0000313" key="2">
    <source>
        <dbReference type="Proteomes" id="UP000807504"/>
    </source>
</evidence>
<accession>A0A8T0FDC5</accession>
<dbReference type="AlphaFoldDB" id="A0A8T0FDC5"/>
<dbReference type="Proteomes" id="UP000807504">
    <property type="component" value="Unassembled WGS sequence"/>
</dbReference>
<sequence>MEYLSEEFRPHPDLDEVTYNDDNEVHFKFSIFQLMYQSNCIFYPEQLKPEETPTPWQLDLNCSRPLSKTDVMRLQFNLLRTDNQMYSVQVNMEIQVFNCVQIKIMEHSFQSMFTAPPTLFESRVRQFLHVVPQHSILNEICVARDTCHAFVLGIRPRYSDAKRPDVLICCTLQPSVLPLLSALLLAPRDFPMWRQRAAGSLCLRLINDDFF</sequence>
<reference evidence="1" key="2">
    <citation type="submission" date="2020-06" db="EMBL/GenBank/DDBJ databases">
        <authorList>
            <person name="Sheffer M."/>
        </authorList>
    </citation>
    <scope>NUCLEOTIDE SEQUENCE</scope>
</reference>
<reference evidence="1" key="1">
    <citation type="journal article" date="2020" name="bioRxiv">
        <title>Chromosome-level reference genome of the European wasp spider Argiope bruennichi: a resource for studies on range expansion and evolutionary adaptation.</title>
        <authorList>
            <person name="Sheffer M.M."/>
            <person name="Hoppe A."/>
            <person name="Krehenwinkel H."/>
            <person name="Uhl G."/>
            <person name="Kuss A.W."/>
            <person name="Jensen L."/>
            <person name="Jensen C."/>
            <person name="Gillespie R.G."/>
            <person name="Hoff K.J."/>
            <person name="Prost S."/>
        </authorList>
    </citation>
    <scope>NUCLEOTIDE SEQUENCE</scope>
</reference>